<evidence type="ECO:0000313" key="2">
    <source>
        <dbReference type="EMBL" id="MBB4005218.1"/>
    </source>
</evidence>
<protein>
    <submittedName>
        <fullName evidence="2">Uncharacterized membrane protein YhaH (DUF805 family)</fullName>
    </submittedName>
</protein>
<dbReference type="Pfam" id="PF05656">
    <property type="entry name" value="DUF805"/>
    <property type="match status" value="1"/>
</dbReference>
<sequence length="139" mass="15233">MSFTGAIQSALSQYATFRGRAQRAEFWWFVLFMLLGNLVFGLLDGLVVGPILGFSPFSFEGAQPLGSLFSLAVFIPSLAVGARRMHDTGRSGWWLLINLVPVVGWVIYLYFASQPGERAINAYGPPPRAAGALRPSRRP</sequence>
<name>A0A7W6HHW5_9HYPH</name>
<keyword evidence="1" id="KW-0472">Membrane</keyword>
<comment type="caution">
    <text evidence="2">The sequence shown here is derived from an EMBL/GenBank/DDBJ whole genome shotgun (WGS) entry which is preliminary data.</text>
</comment>
<evidence type="ECO:0000313" key="3">
    <source>
        <dbReference type="Proteomes" id="UP000588647"/>
    </source>
</evidence>
<dbReference type="GO" id="GO:0005886">
    <property type="term" value="C:plasma membrane"/>
    <property type="evidence" value="ECO:0007669"/>
    <property type="project" value="TreeGrafter"/>
</dbReference>
<organism evidence="2 3">
    <name type="scientific">Aurantimonas endophytica</name>
    <dbReference type="NCBI Taxonomy" id="1522175"/>
    <lineage>
        <taxon>Bacteria</taxon>
        <taxon>Pseudomonadati</taxon>
        <taxon>Pseudomonadota</taxon>
        <taxon>Alphaproteobacteria</taxon>
        <taxon>Hyphomicrobiales</taxon>
        <taxon>Aurantimonadaceae</taxon>
        <taxon>Aurantimonas</taxon>
    </lineage>
</organism>
<accession>A0A7W6HHW5</accession>
<dbReference type="RefSeq" id="WP_183210803.1">
    <property type="nucleotide sequence ID" value="NZ_JAAAMM010000006.1"/>
</dbReference>
<keyword evidence="1" id="KW-1133">Transmembrane helix</keyword>
<feature type="transmembrane region" description="Helical" evidence="1">
    <location>
        <begin position="64"/>
        <end position="81"/>
    </location>
</feature>
<feature type="transmembrane region" description="Helical" evidence="1">
    <location>
        <begin position="26"/>
        <end position="52"/>
    </location>
</feature>
<dbReference type="Proteomes" id="UP000588647">
    <property type="component" value="Unassembled WGS sequence"/>
</dbReference>
<dbReference type="PANTHER" id="PTHR34980:SF2">
    <property type="entry name" value="INNER MEMBRANE PROTEIN YHAH-RELATED"/>
    <property type="match status" value="1"/>
</dbReference>
<gene>
    <name evidence="2" type="ORF">GGR03_004317</name>
</gene>
<feature type="transmembrane region" description="Helical" evidence="1">
    <location>
        <begin position="93"/>
        <end position="111"/>
    </location>
</feature>
<dbReference type="PANTHER" id="PTHR34980">
    <property type="entry name" value="INNER MEMBRANE PROTEIN-RELATED-RELATED"/>
    <property type="match status" value="1"/>
</dbReference>
<reference evidence="2 3" key="1">
    <citation type="submission" date="2020-08" db="EMBL/GenBank/DDBJ databases">
        <title>Genomic Encyclopedia of Type Strains, Phase IV (KMG-IV): sequencing the most valuable type-strain genomes for metagenomic binning, comparative biology and taxonomic classification.</title>
        <authorList>
            <person name="Goeker M."/>
        </authorList>
    </citation>
    <scope>NUCLEOTIDE SEQUENCE [LARGE SCALE GENOMIC DNA]</scope>
    <source>
        <strain evidence="2 3">DSM 103570</strain>
    </source>
</reference>
<dbReference type="EMBL" id="JACIEM010000006">
    <property type="protein sequence ID" value="MBB4005218.1"/>
    <property type="molecule type" value="Genomic_DNA"/>
</dbReference>
<dbReference type="InterPro" id="IPR008523">
    <property type="entry name" value="DUF805"/>
</dbReference>
<proteinExistence type="predicted"/>
<keyword evidence="1" id="KW-0812">Transmembrane</keyword>
<evidence type="ECO:0000256" key="1">
    <source>
        <dbReference type="SAM" id="Phobius"/>
    </source>
</evidence>
<dbReference type="AlphaFoldDB" id="A0A7W6HHW5"/>
<keyword evidence="3" id="KW-1185">Reference proteome</keyword>